<gene>
    <name evidence="1" type="ORF">ERS075579_04091</name>
</gene>
<proteinExistence type="predicted"/>
<accession>A0A0U0ZT35</accession>
<sequence>MNVFVPGTKVFSTADHTIIGTVQLEPATGIDVTAPTAGALLNPPDDKIPVVWHLEDGDFQWWEHPAELELASAISA</sequence>
<evidence type="ECO:0000313" key="1">
    <source>
        <dbReference type="EMBL" id="CPV66841.1"/>
    </source>
</evidence>
<evidence type="ECO:0000313" key="2">
    <source>
        <dbReference type="Proteomes" id="UP000045782"/>
    </source>
</evidence>
<dbReference type="RefSeq" id="WP_052619117.1">
    <property type="nucleotide sequence ID" value="NZ_CSWP01000009.1"/>
</dbReference>
<reference evidence="1 2" key="1">
    <citation type="submission" date="2015-03" db="EMBL/GenBank/DDBJ databases">
        <authorList>
            <person name="Murphy D."/>
        </authorList>
    </citation>
    <scope>NUCLEOTIDE SEQUENCE [LARGE SCALE GENOMIC DNA]</scope>
    <source>
        <strain evidence="1 2">PAP088</strain>
    </source>
</reference>
<organism evidence="1 2">
    <name type="scientific">Mycobacteroides abscessus</name>
    <dbReference type="NCBI Taxonomy" id="36809"/>
    <lineage>
        <taxon>Bacteria</taxon>
        <taxon>Bacillati</taxon>
        <taxon>Actinomycetota</taxon>
        <taxon>Actinomycetes</taxon>
        <taxon>Mycobacteriales</taxon>
        <taxon>Mycobacteriaceae</taxon>
        <taxon>Mycobacteroides</taxon>
    </lineage>
</organism>
<dbReference type="EMBL" id="CSWP01000009">
    <property type="protein sequence ID" value="CPV66841.1"/>
    <property type="molecule type" value="Genomic_DNA"/>
</dbReference>
<protein>
    <submittedName>
        <fullName evidence="1">Uncharacterized protein</fullName>
    </submittedName>
</protein>
<dbReference type="Proteomes" id="UP000045782">
    <property type="component" value="Unassembled WGS sequence"/>
</dbReference>
<dbReference type="AlphaFoldDB" id="A0A0U0ZT35"/>
<name>A0A0U0ZT35_9MYCO</name>